<accession>A0ABV3YYP1</accession>
<keyword evidence="2" id="KW-0282">Flagellum</keyword>
<evidence type="ECO:0000313" key="3">
    <source>
        <dbReference type="Proteomes" id="UP001560296"/>
    </source>
</evidence>
<dbReference type="InterPro" id="IPR035924">
    <property type="entry name" value="FlaG-like_sf"/>
</dbReference>
<gene>
    <name evidence="2" type="ORF">AB5S05_13490</name>
</gene>
<dbReference type="PANTHER" id="PTHR37166:SF1">
    <property type="entry name" value="PROTEIN FLAG"/>
    <property type="match status" value="1"/>
</dbReference>
<dbReference type="RefSeq" id="WP_369288045.1">
    <property type="nucleotide sequence ID" value="NZ_JBFTEG010000010.1"/>
</dbReference>
<dbReference type="Gene3D" id="3.30.160.170">
    <property type="entry name" value="FlaG-like"/>
    <property type="match status" value="1"/>
</dbReference>
<name>A0ABV3YYP1_9PSED</name>
<keyword evidence="2" id="KW-0966">Cell projection</keyword>
<dbReference type="Proteomes" id="UP001560296">
    <property type="component" value="Unassembled WGS sequence"/>
</dbReference>
<dbReference type="EMBL" id="JBFTEG010000010">
    <property type="protein sequence ID" value="MEX6503078.1"/>
    <property type="molecule type" value="Genomic_DNA"/>
</dbReference>
<keyword evidence="2" id="KW-0969">Cilium</keyword>
<dbReference type="PANTHER" id="PTHR37166">
    <property type="entry name" value="PROTEIN FLAG"/>
    <property type="match status" value="1"/>
</dbReference>
<reference evidence="2 3" key="1">
    <citation type="submission" date="2024-07" db="EMBL/GenBank/DDBJ databases">
        <authorList>
            <person name="Li M."/>
        </authorList>
    </citation>
    <scope>NUCLEOTIDE SEQUENCE [LARGE SCALE GENOMIC DNA]</scope>
    <source>
        <strain evidence="2 3">25A3E</strain>
    </source>
</reference>
<sequence length="123" mass="13128">MDINAIGGFSQSNPVAQSPRVDAAAQVERAGTPVLSQVEQALASPLEEPARQPVEEAVSSIKQFAQSIQRNLNFALDDSTGRVVVKVTDGVSGDVIRQIPSEDALRLAESLEEVRSLLFKAQA</sequence>
<proteinExistence type="predicted"/>
<dbReference type="SUPFAM" id="SSF160214">
    <property type="entry name" value="FlaG-like"/>
    <property type="match status" value="1"/>
</dbReference>
<organism evidence="2 3">
    <name type="scientific">Pseudomonas zhanjiangensis</name>
    <dbReference type="NCBI Taxonomy" id="3239015"/>
    <lineage>
        <taxon>Bacteria</taxon>
        <taxon>Pseudomonadati</taxon>
        <taxon>Pseudomonadota</taxon>
        <taxon>Gammaproteobacteria</taxon>
        <taxon>Pseudomonadales</taxon>
        <taxon>Pseudomonadaceae</taxon>
        <taxon>Pseudomonas</taxon>
    </lineage>
</organism>
<dbReference type="InterPro" id="IPR005186">
    <property type="entry name" value="FlaG"/>
</dbReference>
<dbReference type="Pfam" id="PF03646">
    <property type="entry name" value="FlaG"/>
    <property type="match status" value="1"/>
</dbReference>
<protein>
    <submittedName>
        <fullName evidence="2">Flagellar protein FlaG</fullName>
    </submittedName>
</protein>
<keyword evidence="3" id="KW-1185">Reference proteome</keyword>
<comment type="caution">
    <text evidence="2">The sequence shown here is derived from an EMBL/GenBank/DDBJ whole genome shotgun (WGS) entry which is preliminary data.</text>
</comment>
<evidence type="ECO:0000313" key="2">
    <source>
        <dbReference type="EMBL" id="MEX6503078.1"/>
    </source>
</evidence>
<feature type="region of interest" description="Disordered" evidence="1">
    <location>
        <begin position="1"/>
        <end position="24"/>
    </location>
</feature>
<evidence type="ECO:0000256" key="1">
    <source>
        <dbReference type="SAM" id="MobiDB-lite"/>
    </source>
</evidence>